<proteinExistence type="predicted"/>
<feature type="signal peptide" evidence="1">
    <location>
        <begin position="1"/>
        <end position="37"/>
    </location>
</feature>
<reference evidence="3" key="1">
    <citation type="submission" date="2024-07" db="EMBL/GenBank/DDBJ databases">
        <authorList>
            <person name="Yu S.T."/>
        </authorList>
    </citation>
    <scope>NUCLEOTIDE SEQUENCE</scope>
    <source>
        <strain evidence="3">Y1</strain>
    </source>
</reference>
<evidence type="ECO:0000313" key="3">
    <source>
        <dbReference type="EMBL" id="XDQ82044.1"/>
    </source>
</evidence>
<evidence type="ECO:0000256" key="1">
    <source>
        <dbReference type="SAM" id="SignalP"/>
    </source>
</evidence>
<dbReference type="SUPFAM" id="SSF50370">
    <property type="entry name" value="Ricin B-like lectins"/>
    <property type="match status" value="1"/>
</dbReference>
<dbReference type="SMART" id="SM00458">
    <property type="entry name" value="RICIN"/>
    <property type="match status" value="1"/>
</dbReference>
<dbReference type="RefSeq" id="WP_369184574.1">
    <property type="nucleotide sequence ID" value="NZ_CP163445.1"/>
</dbReference>
<dbReference type="Gene3D" id="2.80.10.50">
    <property type="match status" value="3"/>
</dbReference>
<protein>
    <submittedName>
        <fullName evidence="3">RICIN domain-containing protein</fullName>
    </submittedName>
</protein>
<dbReference type="AlphaFoldDB" id="A0AB39TS90"/>
<dbReference type="Pfam" id="PF00652">
    <property type="entry name" value="Ricin_B_lectin"/>
    <property type="match status" value="1"/>
</dbReference>
<dbReference type="PROSITE" id="PS50231">
    <property type="entry name" value="RICIN_B_LECTIN"/>
    <property type="match status" value="1"/>
</dbReference>
<dbReference type="InterPro" id="IPR000772">
    <property type="entry name" value="Ricin_B_lectin"/>
</dbReference>
<gene>
    <name evidence="3" type="ORF">AB2U05_28010</name>
</gene>
<feature type="domain" description="Ricin B lectin" evidence="2">
    <location>
        <begin position="49"/>
        <end position="183"/>
    </location>
</feature>
<accession>A0AB39TS90</accession>
<feature type="chain" id="PRO_5044246820" evidence="1">
    <location>
        <begin position="38"/>
        <end position="184"/>
    </location>
</feature>
<dbReference type="CDD" id="cd00161">
    <property type="entry name" value="beta-trefoil_Ricin-like"/>
    <property type="match status" value="1"/>
</dbReference>
<evidence type="ECO:0000259" key="2">
    <source>
        <dbReference type="SMART" id="SM00458"/>
    </source>
</evidence>
<keyword evidence="1" id="KW-0732">Signal</keyword>
<organism evidence="3">
    <name type="scientific">Streptomyces sp. Y1</name>
    <dbReference type="NCBI Taxonomy" id="3238634"/>
    <lineage>
        <taxon>Bacteria</taxon>
        <taxon>Bacillati</taxon>
        <taxon>Actinomycetota</taxon>
        <taxon>Actinomycetes</taxon>
        <taxon>Kitasatosporales</taxon>
        <taxon>Streptomycetaceae</taxon>
        <taxon>Streptomyces</taxon>
    </lineage>
</organism>
<name>A0AB39TS90_9ACTN</name>
<dbReference type="EMBL" id="CP163445">
    <property type="protein sequence ID" value="XDQ82044.1"/>
    <property type="molecule type" value="Genomic_DNA"/>
</dbReference>
<dbReference type="InterPro" id="IPR035992">
    <property type="entry name" value="Ricin_B-like_lectins"/>
</dbReference>
<sequence>MGKNTVATVVRRRAGMAAAGLAVVLGGGLLAAAPASASGFTYQPIDTAGSAVSLQVGFNGKCLEVADSRTDDGAPIQQRTCNGAANQKWVFANGVARNVNSDKCLDVPFGTAAVGTAIEQWTCNGGDNQRWGKTNVTSDGAMAVVNVKSDRVLDVAGWNQADGAPVVQWYAQGTAANQHWNLVG</sequence>